<dbReference type="Proteomes" id="UP001054837">
    <property type="component" value="Unassembled WGS sequence"/>
</dbReference>
<protein>
    <submittedName>
        <fullName evidence="1">Uncharacterized protein</fullName>
    </submittedName>
</protein>
<evidence type="ECO:0000313" key="1">
    <source>
        <dbReference type="EMBL" id="GIY27829.1"/>
    </source>
</evidence>
<keyword evidence="2" id="KW-1185">Reference proteome</keyword>
<dbReference type="EMBL" id="BPLQ01007091">
    <property type="protein sequence ID" value="GIY27829.1"/>
    <property type="molecule type" value="Genomic_DNA"/>
</dbReference>
<proteinExistence type="predicted"/>
<gene>
    <name evidence="1" type="ORF">CDAR_515591</name>
</gene>
<reference evidence="1 2" key="1">
    <citation type="submission" date="2021-06" db="EMBL/GenBank/DDBJ databases">
        <title>Caerostris darwini draft genome.</title>
        <authorList>
            <person name="Kono N."/>
            <person name="Arakawa K."/>
        </authorList>
    </citation>
    <scope>NUCLEOTIDE SEQUENCE [LARGE SCALE GENOMIC DNA]</scope>
</reference>
<organism evidence="1 2">
    <name type="scientific">Caerostris darwini</name>
    <dbReference type="NCBI Taxonomy" id="1538125"/>
    <lineage>
        <taxon>Eukaryota</taxon>
        <taxon>Metazoa</taxon>
        <taxon>Ecdysozoa</taxon>
        <taxon>Arthropoda</taxon>
        <taxon>Chelicerata</taxon>
        <taxon>Arachnida</taxon>
        <taxon>Araneae</taxon>
        <taxon>Araneomorphae</taxon>
        <taxon>Entelegynae</taxon>
        <taxon>Araneoidea</taxon>
        <taxon>Araneidae</taxon>
        <taxon>Caerostris</taxon>
    </lineage>
</organism>
<dbReference type="AlphaFoldDB" id="A0AAV4S1H2"/>
<evidence type="ECO:0000313" key="2">
    <source>
        <dbReference type="Proteomes" id="UP001054837"/>
    </source>
</evidence>
<comment type="caution">
    <text evidence="1">The sequence shown here is derived from an EMBL/GenBank/DDBJ whole genome shotgun (WGS) entry which is preliminary data.</text>
</comment>
<name>A0AAV4S1H2_9ARAC</name>
<accession>A0AAV4S1H2</accession>
<sequence>MPCCPRPDHLSACFLNRRKFIHTHSPSRSEKENKSFLSLFRLRTLNSRSFGSSASSHNVIHKLELKVATVLGNLCIGFEPEAVLGNHRLSRTASGPGGPAGNCFRPILVLVIL</sequence>